<dbReference type="EMBL" id="JBHSLL010000012">
    <property type="protein sequence ID" value="MFC5385072.1"/>
    <property type="molecule type" value="Genomic_DNA"/>
</dbReference>
<evidence type="ECO:0000256" key="1">
    <source>
        <dbReference type="ARBA" id="ARBA00022598"/>
    </source>
</evidence>
<dbReference type="NCBIfam" id="NF006828">
    <property type="entry name" value="PRK09350.1"/>
    <property type="match status" value="1"/>
</dbReference>
<gene>
    <name evidence="5" type="primary">epmA</name>
    <name evidence="5" type="ORF">ACFPLB_03730</name>
</gene>
<dbReference type="Proteomes" id="UP001596016">
    <property type="component" value="Unassembled WGS sequence"/>
</dbReference>
<dbReference type="SUPFAM" id="SSF55681">
    <property type="entry name" value="Class II aaRS and biotin synthetases"/>
    <property type="match status" value="1"/>
</dbReference>
<dbReference type="InterPro" id="IPR018149">
    <property type="entry name" value="Lys-tRNA-synth_II_C"/>
</dbReference>
<evidence type="ECO:0000256" key="3">
    <source>
        <dbReference type="ARBA" id="ARBA00022840"/>
    </source>
</evidence>
<dbReference type="InterPro" id="IPR006195">
    <property type="entry name" value="aa-tRNA-synth_II"/>
</dbReference>
<accession>A0ABW0GTV0</accession>
<reference evidence="6" key="1">
    <citation type="journal article" date="2019" name="Int. J. Syst. Evol. Microbiol.">
        <title>The Global Catalogue of Microorganisms (GCM) 10K type strain sequencing project: providing services to taxonomists for standard genome sequencing and annotation.</title>
        <authorList>
            <consortium name="The Broad Institute Genomics Platform"/>
            <consortium name="The Broad Institute Genome Sequencing Center for Infectious Disease"/>
            <person name="Wu L."/>
            <person name="Ma J."/>
        </authorList>
    </citation>
    <scope>NUCLEOTIDE SEQUENCE [LARGE SCALE GENOMIC DNA]</scope>
    <source>
        <strain evidence="6">CGMCC 4.1415</strain>
    </source>
</reference>
<evidence type="ECO:0000256" key="2">
    <source>
        <dbReference type="ARBA" id="ARBA00022741"/>
    </source>
</evidence>
<name>A0ABW0GTV0_9HYPH</name>
<dbReference type="InterPro" id="IPR004364">
    <property type="entry name" value="Aa-tRNA-synt_II"/>
</dbReference>
<dbReference type="RefSeq" id="WP_378227932.1">
    <property type="nucleotide sequence ID" value="NZ_JBHSLL010000012.1"/>
</dbReference>
<dbReference type="PANTHER" id="PTHR42918:SF6">
    <property type="entry name" value="ELONGATION FACTOR P--(R)-BETA-LYSINE LIGASE"/>
    <property type="match status" value="1"/>
</dbReference>
<comment type="caution">
    <text evidence="5">The sequence shown here is derived from an EMBL/GenBank/DDBJ whole genome shotgun (WGS) entry which is preliminary data.</text>
</comment>
<dbReference type="PANTHER" id="PTHR42918">
    <property type="entry name" value="LYSYL-TRNA SYNTHETASE"/>
    <property type="match status" value="1"/>
</dbReference>
<dbReference type="InterPro" id="IPR004525">
    <property type="entry name" value="EpmA"/>
</dbReference>
<dbReference type="InterPro" id="IPR045864">
    <property type="entry name" value="aa-tRNA-synth_II/BPL/LPL"/>
</dbReference>
<organism evidence="5 6">
    <name type="scientific">Aquamicrobium segne</name>
    <dbReference type="NCBI Taxonomy" id="469547"/>
    <lineage>
        <taxon>Bacteria</taxon>
        <taxon>Pseudomonadati</taxon>
        <taxon>Pseudomonadota</taxon>
        <taxon>Alphaproteobacteria</taxon>
        <taxon>Hyphomicrobiales</taxon>
        <taxon>Phyllobacteriaceae</taxon>
        <taxon>Aquamicrobium</taxon>
    </lineage>
</organism>
<evidence type="ECO:0000259" key="4">
    <source>
        <dbReference type="PROSITE" id="PS50862"/>
    </source>
</evidence>
<dbReference type="PROSITE" id="PS50862">
    <property type="entry name" value="AA_TRNA_LIGASE_II"/>
    <property type="match status" value="1"/>
</dbReference>
<sequence>MSGNKKTARLEASPWWTSHVHADRRPRLLLRNRIAAAIRVFFGEQDFIEVEAAALQISPGNETHLAAFATEEIKPDGSRQPFYLHTSPEFACKKLLAAGEERIFSLGSVYRNRERSALHHPEFTMLEWYRAGEPYEVLMEDCTYLLALAAQQAGVDKFTFRNREADPYAVPERITVAQAFEQYAGIDLLASVAQDGSTDRDALHEALVGAGLRTAPDDTWSDLYSRVMVECVEPQLGQGRATFLCEYPIVEAALARPAAHDARVAERFELYCCGVELANGFGELTDPVEQRQRFEADMDEKERIYGERYPIDEEFLSALAIMLDASGIALGFDRLVMLAAGANRIEDVIWTPVAGRWG</sequence>
<feature type="domain" description="Aminoacyl-transfer RNA synthetases class-II family profile" evidence="4">
    <location>
        <begin position="30"/>
        <end position="352"/>
    </location>
</feature>
<keyword evidence="3" id="KW-0067">ATP-binding</keyword>
<keyword evidence="2" id="KW-0547">Nucleotide-binding</keyword>
<dbReference type="Pfam" id="PF00152">
    <property type="entry name" value="tRNA-synt_2"/>
    <property type="match status" value="1"/>
</dbReference>
<evidence type="ECO:0000313" key="5">
    <source>
        <dbReference type="EMBL" id="MFC5385072.1"/>
    </source>
</evidence>
<keyword evidence="6" id="KW-1185">Reference proteome</keyword>
<dbReference type="NCBIfam" id="TIGR00462">
    <property type="entry name" value="genX"/>
    <property type="match status" value="1"/>
</dbReference>
<proteinExistence type="predicted"/>
<dbReference type="PRINTS" id="PR00982">
    <property type="entry name" value="TRNASYNTHLYS"/>
</dbReference>
<evidence type="ECO:0000313" key="6">
    <source>
        <dbReference type="Proteomes" id="UP001596016"/>
    </source>
</evidence>
<keyword evidence="1" id="KW-0436">Ligase</keyword>
<protein>
    <submittedName>
        <fullName evidence="5">EF-P lysine aminoacylase EpmA</fullName>
    </submittedName>
</protein>
<dbReference type="Gene3D" id="3.30.930.10">
    <property type="entry name" value="Bira Bifunctional Protein, Domain 2"/>
    <property type="match status" value="1"/>
</dbReference>